<name>A0ABW6KAD3_9BACI</name>
<dbReference type="EMBL" id="JBIACK010000004">
    <property type="protein sequence ID" value="MFE8701196.1"/>
    <property type="molecule type" value="Genomic_DNA"/>
</dbReference>
<sequence>MTLIQTTPSTEQVAQALYIVNRNAKAAPDPRKLYEMKRHAIAQLLKEGKAKKVGLHFSPNPKTAQQRSDTLIQIGDYFFHQPPTKEDKETLPHLGARDGEFRNPKVYMSLREAKNILSGFQPPEEPAVSSVRKPLTPPPSKRRVDNTMRFSVYSNLA</sequence>
<dbReference type="Proteomes" id="UP001601059">
    <property type="component" value="Unassembled WGS sequence"/>
</dbReference>
<dbReference type="RefSeq" id="WP_389361100.1">
    <property type="nucleotide sequence ID" value="NZ_JBIACK010000004.1"/>
</dbReference>
<gene>
    <name evidence="2" type="ORF">ACFYKX_11375</name>
</gene>
<feature type="region of interest" description="Disordered" evidence="1">
    <location>
        <begin position="119"/>
        <end position="146"/>
    </location>
</feature>
<evidence type="ECO:0000256" key="1">
    <source>
        <dbReference type="SAM" id="MobiDB-lite"/>
    </source>
</evidence>
<proteinExistence type="predicted"/>
<evidence type="ECO:0000313" key="2">
    <source>
        <dbReference type="EMBL" id="MFE8701196.1"/>
    </source>
</evidence>
<accession>A0ABW6KAD3</accession>
<keyword evidence="3" id="KW-1185">Reference proteome</keyword>
<dbReference type="InterPro" id="IPR025552">
    <property type="entry name" value="YkyB"/>
</dbReference>
<organism evidence="2 3">
    <name type="scientific">Cytobacillus spartinae</name>
    <dbReference type="NCBI Taxonomy" id="3299023"/>
    <lineage>
        <taxon>Bacteria</taxon>
        <taxon>Bacillati</taxon>
        <taxon>Bacillota</taxon>
        <taxon>Bacilli</taxon>
        <taxon>Bacillales</taxon>
        <taxon>Bacillaceae</taxon>
        <taxon>Cytobacillus</taxon>
    </lineage>
</organism>
<reference evidence="2 3" key="1">
    <citation type="submission" date="2024-08" db="EMBL/GenBank/DDBJ databases">
        <title>Two novel Cytobacillus novel species.</title>
        <authorList>
            <person name="Liu G."/>
        </authorList>
    </citation>
    <scope>NUCLEOTIDE SEQUENCE [LARGE SCALE GENOMIC DNA]</scope>
    <source>
        <strain evidence="2 3">FJAT-54145</strain>
    </source>
</reference>
<protein>
    <submittedName>
        <fullName evidence="2">YkyB family protein</fullName>
    </submittedName>
</protein>
<comment type="caution">
    <text evidence="2">The sequence shown here is derived from an EMBL/GenBank/DDBJ whole genome shotgun (WGS) entry which is preliminary data.</text>
</comment>
<dbReference type="Pfam" id="PF14177">
    <property type="entry name" value="YkyB"/>
    <property type="match status" value="1"/>
</dbReference>
<evidence type="ECO:0000313" key="3">
    <source>
        <dbReference type="Proteomes" id="UP001601059"/>
    </source>
</evidence>